<dbReference type="PANTHER" id="PTHR10887">
    <property type="entry name" value="DNA2/NAM7 HELICASE FAMILY"/>
    <property type="match status" value="1"/>
</dbReference>
<feature type="region of interest" description="Disordered" evidence="10">
    <location>
        <begin position="54"/>
        <end position="156"/>
    </location>
</feature>
<dbReference type="PROSITE" id="PS51981">
    <property type="entry name" value="ZF_RZ"/>
    <property type="match status" value="1"/>
</dbReference>
<evidence type="ECO:0000256" key="1">
    <source>
        <dbReference type="ARBA" id="ARBA00004496"/>
    </source>
</evidence>
<sequence length="1603" mass="178796">MENKRPFLPTKLPKEPCPRWASTGECIYGDVCKYSHDAVAAALGFRDQQPPLAQVNTNASSRQHPTAQRAPNPRETRQQPSAPGDTTFLRRNPAGPSSAKSQNWRGQSSPGNHNPHNRQQPETRSNPNPQPRQPLTQGNANSRNPHESRNQDDLREWKRTIRQAASNRTARIRFFELAIKLVDGEVGISQDMFKTLAKEDALQVIRTLVQQALPQATSVQDKATLWVAEIEPLLRVITHQRVVDSAVLEQEVFTIYNFLHGIGGQRMKTLYDFIIEFIGSMSAGKAPVPQANLCCLSMTELSLGVLSKMLDSNSTNIVNQDFSAIIGRLEPLLNDAAQRPNQGLYLESQARQWLRYIKLRLGVGDSLPVSAPRSQSAGPLTHFVLPKNLPGHLSSNGPRHDNDHADIEKISILPTPDEILCVSDEYLPTNQPTSFHRPGIIGRLDREFRLLREDTVGQLRDVVRKQLEKMHNNPQALQFRSQHVRTFTYHEAEAIHLTFHRTRGLDLLVRFVQPARANDSSSREDWWMHSKRLQPGGLVCIICNDGSTIFCVVSDATKYRSGNGATTFSPKKASLADSPDYAYVHLLLADPKPSNTLDALHWYQSIGPSQERCLVEFPGVLLPSFQHTLEALQQMSKAPKIPFIDLIAPDQQLAGLVDVPPPHYATKPDFVFDLSSLTDGTPLQHGSDEPLDPELLSQHSTLDATQSAALVASLSMGLALIQGPPGTGKSYTGEKLIQVLLSNKKRAKLGPILCVCYTNHALDQLLEHLLDEGVEQVIRIGSRSKSERLSGFNLRTVSNNAERTRSENQSLRGLYSELDSHVGTLHEYLDQLDTCLSRDAIKSYLADNHPRYHTELSDVGVDDQGFQIVHHRPQERMEQWLHGGIVTDLAPRDISELLDTDLWTMTREERQILYYYWAHEIRDPIIDAFREDYESWESLRDERDRVAREVDLRCLTEAHVVGITTTGLAKNLDLLRRVPCKVLLCEEAGEVLEAHSLTALLPSIQHAILIGDNLQLKPQIQNFELNSANPRGAQYSLDVSMFERLVSPPHDDEQTLPYSTLQTQRRMHPSISELVRTTLYPNLEDGGHVVDYPEVCGMKKRLFWFNHTAPEDRALQLDPTSTSHVNSFEVEMTVALVQHLVRQGVYGPDDIAVITPYLGQLLNLRRRMKHLVEISLGDQDKEELDSLDVDDGELPSGINVKPPTASKQSLLKSVRLATVDNFQGEEAKVVIISLVRSNEEKRCGFLSTSNRINVLLSRAKHGMYIIGNSETYGNVRMWTQVIDILRNKGNIGNQLELECPRHPGSSLLVSEADHFLQHSPEGGCNLPCDERLPCGHACMYRCHSDMLHNAAKCLDPCPRPLKGCGHACPKICGDACPSNCQVKMEGLELKLRCGHVATGAVCWKRQHPESIECHVMVQRTVPGCKHTVMEACHVNVDSSMYRCPAICLAPQPCGHACTGQCCRCNTRLEGRVASQRHGVCTEPCNRRYAKCRHSCQEKCHGESSCPPCSAPCEVRCSHSVCSKKCHEPCEPCAEQKCASRFGHWYSCANNHLFTLGESSMQIEEAKCPQCGAAVDGVAHEPAKAVGDGDELEEATQGIADLEV</sequence>
<dbReference type="InterPro" id="IPR046439">
    <property type="entry name" value="ZF_RZ_dom"/>
</dbReference>
<dbReference type="EMBL" id="JAQQWK010000014">
    <property type="protein sequence ID" value="KAK8017054.1"/>
    <property type="molecule type" value="Genomic_DNA"/>
</dbReference>
<dbReference type="PANTHER" id="PTHR10887:SF445">
    <property type="entry name" value="NFX1-TYPE ZINC FINGER-CONTAINING PROTEIN 1"/>
    <property type="match status" value="1"/>
</dbReference>
<feature type="compositionally biased region" description="Polar residues" evidence="10">
    <location>
        <begin position="54"/>
        <end position="66"/>
    </location>
</feature>
<evidence type="ECO:0000256" key="3">
    <source>
        <dbReference type="ARBA" id="ARBA00022723"/>
    </source>
</evidence>
<accession>A0ABR1RQ00</accession>
<dbReference type="InterPro" id="IPR041679">
    <property type="entry name" value="DNA2/NAM7-like_C"/>
</dbReference>
<dbReference type="PROSITE" id="PS50103">
    <property type="entry name" value="ZF_C3H1"/>
    <property type="match status" value="1"/>
</dbReference>
<feature type="zinc finger region" description="C3H1-type" evidence="9">
    <location>
        <begin position="11"/>
        <end position="39"/>
    </location>
</feature>
<keyword evidence="7 9" id="KW-0862">Zinc</keyword>
<dbReference type="Pfam" id="PF13087">
    <property type="entry name" value="AAA_12"/>
    <property type="match status" value="1"/>
</dbReference>
<dbReference type="Gene3D" id="3.40.50.300">
    <property type="entry name" value="P-loop containing nucleotide triphosphate hydrolases"/>
    <property type="match status" value="2"/>
</dbReference>
<evidence type="ECO:0000256" key="8">
    <source>
        <dbReference type="ARBA" id="ARBA00022859"/>
    </source>
</evidence>
<gene>
    <name evidence="13" type="ORF">PG993_015243</name>
</gene>
<evidence type="ECO:0000256" key="9">
    <source>
        <dbReference type="PROSITE-ProRule" id="PRU00723"/>
    </source>
</evidence>
<feature type="compositionally biased region" description="Polar residues" evidence="10">
    <location>
        <begin position="98"/>
        <end position="143"/>
    </location>
</feature>
<comment type="subcellular location">
    <subcellularLocation>
        <location evidence="1">Cytoplasm</location>
    </subcellularLocation>
</comment>
<protein>
    <submittedName>
        <fullName evidence="13">NFX1-type zinc finger-containing protein 1</fullName>
    </submittedName>
</protein>
<evidence type="ECO:0000313" key="13">
    <source>
        <dbReference type="EMBL" id="KAK8017054.1"/>
    </source>
</evidence>
<dbReference type="Pfam" id="PF20173">
    <property type="entry name" value="ZnF_RZ-type"/>
    <property type="match status" value="1"/>
</dbReference>
<keyword evidence="2" id="KW-0963">Cytoplasm</keyword>
<dbReference type="Pfam" id="PF13086">
    <property type="entry name" value="AAA_11"/>
    <property type="match status" value="1"/>
</dbReference>
<reference evidence="13 14" key="1">
    <citation type="submission" date="2023-01" db="EMBL/GenBank/DDBJ databases">
        <title>Analysis of 21 Apiospora genomes using comparative genomics revels a genus with tremendous synthesis potential of carbohydrate active enzymes and secondary metabolites.</title>
        <authorList>
            <person name="Sorensen T."/>
        </authorList>
    </citation>
    <scope>NUCLEOTIDE SEQUENCE [LARGE SCALE GENOMIC DNA]</scope>
    <source>
        <strain evidence="13 14">CBS 33761</strain>
    </source>
</reference>
<keyword evidence="6" id="KW-0347">Helicase</keyword>
<evidence type="ECO:0000256" key="2">
    <source>
        <dbReference type="ARBA" id="ARBA00022490"/>
    </source>
</evidence>
<dbReference type="CDD" id="cd18808">
    <property type="entry name" value="SF1_C_Upf1"/>
    <property type="match status" value="1"/>
</dbReference>
<dbReference type="SMART" id="SM00356">
    <property type="entry name" value="ZnF_C3H1"/>
    <property type="match status" value="1"/>
</dbReference>
<dbReference type="CDD" id="cd06008">
    <property type="entry name" value="NF-X1-zinc-finger"/>
    <property type="match status" value="1"/>
</dbReference>
<keyword evidence="5 9" id="KW-0863">Zinc-finger</keyword>
<dbReference type="InterPro" id="IPR047187">
    <property type="entry name" value="SF1_C_Upf1"/>
</dbReference>
<dbReference type="Proteomes" id="UP001444661">
    <property type="component" value="Unassembled WGS sequence"/>
</dbReference>
<keyword evidence="6" id="KW-0067">ATP-binding</keyword>
<name>A0ABR1RQ00_9PEZI</name>
<evidence type="ECO:0000256" key="4">
    <source>
        <dbReference type="ARBA" id="ARBA00022737"/>
    </source>
</evidence>
<feature type="domain" description="C3H1-type" evidence="11">
    <location>
        <begin position="11"/>
        <end position="39"/>
    </location>
</feature>
<keyword evidence="8" id="KW-0391">Immunity</keyword>
<keyword evidence="3 9" id="KW-0479">Metal-binding</keyword>
<keyword evidence="6" id="KW-0547">Nucleotide-binding</keyword>
<keyword evidence="6" id="KW-0378">Hydrolase</keyword>
<dbReference type="InterPro" id="IPR041677">
    <property type="entry name" value="DNA2/NAM7_AAA_11"/>
</dbReference>
<keyword evidence="14" id="KW-1185">Reference proteome</keyword>
<dbReference type="CDD" id="cd17936">
    <property type="entry name" value="EEXXEc_NFX1"/>
    <property type="match status" value="1"/>
</dbReference>
<dbReference type="SMART" id="SM00438">
    <property type="entry name" value="ZnF_NFX"/>
    <property type="match status" value="5"/>
</dbReference>
<evidence type="ECO:0000259" key="11">
    <source>
        <dbReference type="PROSITE" id="PS50103"/>
    </source>
</evidence>
<organism evidence="13 14">
    <name type="scientific">Apiospora rasikravindrae</name>
    <dbReference type="NCBI Taxonomy" id="990691"/>
    <lineage>
        <taxon>Eukaryota</taxon>
        <taxon>Fungi</taxon>
        <taxon>Dikarya</taxon>
        <taxon>Ascomycota</taxon>
        <taxon>Pezizomycotina</taxon>
        <taxon>Sordariomycetes</taxon>
        <taxon>Xylariomycetidae</taxon>
        <taxon>Amphisphaeriales</taxon>
        <taxon>Apiosporaceae</taxon>
        <taxon>Apiospora</taxon>
    </lineage>
</organism>
<feature type="domain" description="RZ-type" evidence="12">
    <location>
        <begin position="1527"/>
        <end position="1597"/>
    </location>
</feature>
<proteinExistence type="predicted"/>
<feature type="compositionally biased region" description="Basic and acidic residues" evidence="10">
    <location>
        <begin position="144"/>
        <end position="156"/>
    </location>
</feature>
<dbReference type="SUPFAM" id="SSF52540">
    <property type="entry name" value="P-loop containing nucleoside triphosphate hydrolases"/>
    <property type="match status" value="1"/>
</dbReference>
<evidence type="ECO:0000256" key="7">
    <source>
        <dbReference type="ARBA" id="ARBA00022833"/>
    </source>
</evidence>
<dbReference type="InterPro" id="IPR000571">
    <property type="entry name" value="Znf_CCCH"/>
</dbReference>
<dbReference type="InterPro" id="IPR000967">
    <property type="entry name" value="Znf_NFX1"/>
</dbReference>
<evidence type="ECO:0000256" key="6">
    <source>
        <dbReference type="ARBA" id="ARBA00022806"/>
    </source>
</evidence>
<keyword evidence="4" id="KW-0677">Repeat</keyword>
<evidence type="ECO:0000259" key="12">
    <source>
        <dbReference type="PROSITE" id="PS51981"/>
    </source>
</evidence>
<evidence type="ECO:0000256" key="5">
    <source>
        <dbReference type="ARBA" id="ARBA00022771"/>
    </source>
</evidence>
<evidence type="ECO:0000313" key="14">
    <source>
        <dbReference type="Proteomes" id="UP001444661"/>
    </source>
</evidence>
<comment type="caution">
    <text evidence="13">The sequence shown here is derived from an EMBL/GenBank/DDBJ whole genome shotgun (WGS) entry which is preliminary data.</text>
</comment>
<dbReference type="InterPro" id="IPR045055">
    <property type="entry name" value="DNA2/NAM7-like"/>
</dbReference>
<dbReference type="InterPro" id="IPR027417">
    <property type="entry name" value="P-loop_NTPase"/>
</dbReference>
<evidence type="ECO:0000256" key="10">
    <source>
        <dbReference type="SAM" id="MobiDB-lite"/>
    </source>
</evidence>